<keyword evidence="2" id="KW-0813">Transport</keyword>
<comment type="subcellular location">
    <subcellularLocation>
        <location evidence="1">Cell envelope</location>
    </subcellularLocation>
</comment>
<dbReference type="RefSeq" id="WP_149847674.1">
    <property type="nucleotide sequence ID" value="NZ_VUOB01000002.1"/>
</dbReference>
<sequence length="320" mass="33299">MRKALSAARFRGRGLIAAAGAAAVITAVSGCATSAPASTGASSAAGSTTKIAVVAAENFWGSIATQLGGDHATVTSIISNPDTDPHSYEATPADGRTVASAQYAIVNGIGYDAWAPKLIAANPNDKRTVRTVGDLVGVQEGGNPHQWYSPESVRKVVDAITADYQKIDPADAAYFDKQKQDFENKALDRYTKLIAEIKAKYADTPIGASESIVTPLAEGLGLKLLTPEKFLDAISEGTDPTAADKATVDQQISGKQIKIYVYNSQNSTPDVKAQVDAATAAGIQVATVTETLAPATATFQDWQATQLQGIEQALAKATGK</sequence>
<evidence type="ECO:0000313" key="6">
    <source>
        <dbReference type="EMBL" id="KAA2266567.1"/>
    </source>
</evidence>
<feature type="signal peptide" evidence="5">
    <location>
        <begin position="1"/>
        <end position="37"/>
    </location>
</feature>
<gene>
    <name evidence="6" type="ORF">F0L68_02180</name>
</gene>
<dbReference type="AlphaFoldDB" id="A0A5B2XS94"/>
<keyword evidence="3" id="KW-0479">Metal-binding</keyword>
<reference evidence="6 7" key="1">
    <citation type="submission" date="2019-09" db="EMBL/GenBank/DDBJ databases">
        <title>Goodfellowia gen. nov., a new genus of the Pseudonocardineae related to Actinoalloteichus, containing Goodfellowia coeruleoviolacea gen. nov., comb. nov. gen. nov., comb. nov.</title>
        <authorList>
            <person name="Labeda D."/>
        </authorList>
    </citation>
    <scope>NUCLEOTIDE SEQUENCE [LARGE SCALE GENOMIC DNA]</scope>
    <source>
        <strain evidence="6 7">AN110305</strain>
    </source>
</reference>
<keyword evidence="7" id="KW-1185">Reference proteome</keyword>
<evidence type="ECO:0000313" key="7">
    <source>
        <dbReference type="Proteomes" id="UP000323454"/>
    </source>
</evidence>
<protein>
    <submittedName>
        <fullName evidence="6">ABC transporter substrate-binding protein</fullName>
    </submittedName>
</protein>
<evidence type="ECO:0000256" key="5">
    <source>
        <dbReference type="SAM" id="SignalP"/>
    </source>
</evidence>
<evidence type="ECO:0000256" key="3">
    <source>
        <dbReference type="ARBA" id="ARBA00022723"/>
    </source>
</evidence>
<dbReference type="Pfam" id="PF01297">
    <property type="entry name" value="ZnuA"/>
    <property type="match status" value="1"/>
</dbReference>
<evidence type="ECO:0000256" key="1">
    <source>
        <dbReference type="ARBA" id="ARBA00004196"/>
    </source>
</evidence>
<dbReference type="Gene3D" id="3.40.50.1980">
    <property type="entry name" value="Nitrogenase molybdenum iron protein domain"/>
    <property type="match status" value="1"/>
</dbReference>
<comment type="caution">
    <text evidence="6">The sequence shown here is derived from an EMBL/GenBank/DDBJ whole genome shotgun (WGS) entry which is preliminary data.</text>
</comment>
<dbReference type="GO" id="GO:0030001">
    <property type="term" value="P:metal ion transport"/>
    <property type="evidence" value="ECO:0007669"/>
    <property type="project" value="InterPro"/>
</dbReference>
<reference evidence="6 7" key="2">
    <citation type="submission" date="2019-09" db="EMBL/GenBank/DDBJ databases">
        <authorList>
            <person name="Jin C."/>
        </authorList>
    </citation>
    <scope>NUCLEOTIDE SEQUENCE [LARGE SCALE GENOMIC DNA]</scope>
    <source>
        <strain evidence="6 7">AN110305</strain>
    </source>
</reference>
<accession>A0A5B2XS94</accession>
<dbReference type="OrthoDB" id="9810636at2"/>
<dbReference type="GO" id="GO:0046872">
    <property type="term" value="F:metal ion binding"/>
    <property type="evidence" value="ECO:0007669"/>
    <property type="project" value="UniProtKB-KW"/>
</dbReference>
<dbReference type="PANTHER" id="PTHR42953">
    <property type="entry name" value="HIGH-AFFINITY ZINC UPTAKE SYSTEM PROTEIN ZNUA-RELATED"/>
    <property type="match status" value="1"/>
</dbReference>
<name>A0A5B2XS94_9PSEU</name>
<dbReference type="EMBL" id="VUOB01000002">
    <property type="protein sequence ID" value="KAA2266567.1"/>
    <property type="molecule type" value="Genomic_DNA"/>
</dbReference>
<dbReference type="PROSITE" id="PS51257">
    <property type="entry name" value="PROKAR_LIPOPROTEIN"/>
    <property type="match status" value="1"/>
</dbReference>
<dbReference type="SUPFAM" id="SSF53807">
    <property type="entry name" value="Helical backbone' metal receptor"/>
    <property type="match status" value="1"/>
</dbReference>
<dbReference type="InterPro" id="IPR050492">
    <property type="entry name" value="Bact_metal-bind_prot9"/>
</dbReference>
<feature type="chain" id="PRO_5022842238" evidence="5">
    <location>
        <begin position="38"/>
        <end position="320"/>
    </location>
</feature>
<proteinExistence type="predicted"/>
<organism evidence="6 7">
    <name type="scientific">Solihabitans fulvus</name>
    <dbReference type="NCBI Taxonomy" id="1892852"/>
    <lineage>
        <taxon>Bacteria</taxon>
        <taxon>Bacillati</taxon>
        <taxon>Actinomycetota</taxon>
        <taxon>Actinomycetes</taxon>
        <taxon>Pseudonocardiales</taxon>
        <taxon>Pseudonocardiaceae</taxon>
        <taxon>Solihabitans</taxon>
    </lineage>
</organism>
<dbReference type="GO" id="GO:0030313">
    <property type="term" value="C:cell envelope"/>
    <property type="evidence" value="ECO:0007669"/>
    <property type="project" value="UniProtKB-SubCell"/>
</dbReference>
<evidence type="ECO:0000256" key="4">
    <source>
        <dbReference type="ARBA" id="ARBA00022729"/>
    </source>
</evidence>
<dbReference type="PANTHER" id="PTHR42953:SF1">
    <property type="entry name" value="METAL-BINDING PROTEIN HI_0362-RELATED"/>
    <property type="match status" value="1"/>
</dbReference>
<dbReference type="InterPro" id="IPR006127">
    <property type="entry name" value="ZnuA-like"/>
</dbReference>
<dbReference type="Proteomes" id="UP000323454">
    <property type="component" value="Unassembled WGS sequence"/>
</dbReference>
<keyword evidence="4 5" id="KW-0732">Signal</keyword>
<evidence type="ECO:0000256" key="2">
    <source>
        <dbReference type="ARBA" id="ARBA00022448"/>
    </source>
</evidence>